<sequence>MGRYNLAPQRVHTYASQLIQNKRLPSPPPWYNTIGSVPPAERLVRPPLQRSQLPGAKPAGGRKKSRLFKPLQLHYKEDSLRWEYFNDHPWELARPRVVLENDGRDQERSNWGVPLDHSLNRPRSGEMSEEGVKLDDEWDSIRQQQAGRPINGEAVVQRQAYLMSRGLSNAAAYDAARKEFYRLRHSRETETRVAREEALATGAFFGPGPLDIGMKLEDQQYDAWKTWATKEIAALKQLQGSAYTGNENEEGGVEAIEADSLQDDLQEVSESIPASRGGLEARGGAAVHP</sequence>
<dbReference type="GO" id="GO:0003735">
    <property type="term" value="F:structural constituent of ribosome"/>
    <property type="evidence" value="ECO:0007669"/>
    <property type="project" value="InterPro"/>
</dbReference>
<protein>
    <recommendedName>
        <fullName evidence="6">Small ribosomal subunit protein mS23</fullName>
    </recommendedName>
    <alternativeName>
        <fullName evidence="7">37S ribosomal protein S25, mitochondrial</fullName>
    </alternativeName>
</protein>
<proteinExistence type="inferred from homology"/>
<dbReference type="PANTHER" id="PTHR37799">
    <property type="entry name" value="37S RIBOSOMAL PROTEIN S25, MITOCHONDRIAL"/>
    <property type="match status" value="1"/>
</dbReference>
<keyword evidence="5" id="KW-0687">Ribonucleoprotein</keyword>
<dbReference type="PANTHER" id="PTHR37799:SF1">
    <property type="entry name" value="SMALL RIBOSOMAL SUBUNIT PROTEIN MS23"/>
    <property type="match status" value="1"/>
</dbReference>
<comment type="similarity">
    <text evidence="2">Belongs to the mitochondrion-specific ribosomal protein mS23 family.</text>
</comment>
<feature type="region of interest" description="Disordered" evidence="8">
    <location>
        <begin position="262"/>
        <end position="289"/>
    </location>
</feature>
<keyword evidence="4" id="KW-0496">Mitochondrion</keyword>
<evidence type="ECO:0000256" key="4">
    <source>
        <dbReference type="ARBA" id="ARBA00023128"/>
    </source>
</evidence>
<evidence type="ECO:0000256" key="5">
    <source>
        <dbReference type="ARBA" id="ARBA00023274"/>
    </source>
</evidence>
<feature type="region of interest" description="Disordered" evidence="8">
    <location>
        <begin position="105"/>
        <end position="131"/>
    </location>
</feature>
<name>A0AAV9JXV3_9PEZI</name>
<evidence type="ECO:0000256" key="7">
    <source>
        <dbReference type="ARBA" id="ARBA00035421"/>
    </source>
</evidence>
<keyword evidence="3" id="KW-0689">Ribosomal protein</keyword>
<evidence type="ECO:0000313" key="9">
    <source>
        <dbReference type="EMBL" id="KAK4549903.1"/>
    </source>
</evidence>
<accession>A0AAV9JXV3</accession>
<evidence type="ECO:0000313" key="10">
    <source>
        <dbReference type="Proteomes" id="UP001324427"/>
    </source>
</evidence>
<comment type="caution">
    <text evidence="9">The sequence shown here is derived from an EMBL/GenBank/DDBJ whole genome shotgun (WGS) entry which is preliminary data.</text>
</comment>
<dbReference type="InterPro" id="IPR016939">
    <property type="entry name" value="Ribosomal_mS23_fun"/>
</dbReference>
<dbReference type="Pfam" id="PF13741">
    <property type="entry name" value="MRP-S25"/>
    <property type="match status" value="2"/>
</dbReference>
<organism evidence="9 10">
    <name type="scientific">Oleoguttula mirabilis</name>
    <dbReference type="NCBI Taxonomy" id="1507867"/>
    <lineage>
        <taxon>Eukaryota</taxon>
        <taxon>Fungi</taxon>
        <taxon>Dikarya</taxon>
        <taxon>Ascomycota</taxon>
        <taxon>Pezizomycotina</taxon>
        <taxon>Dothideomycetes</taxon>
        <taxon>Dothideomycetidae</taxon>
        <taxon>Mycosphaerellales</taxon>
        <taxon>Teratosphaeriaceae</taxon>
        <taxon>Oleoguttula</taxon>
    </lineage>
</organism>
<dbReference type="GO" id="GO:0005763">
    <property type="term" value="C:mitochondrial small ribosomal subunit"/>
    <property type="evidence" value="ECO:0007669"/>
    <property type="project" value="InterPro"/>
</dbReference>
<evidence type="ECO:0000256" key="8">
    <source>
        <dbReference type="SAM" id="MobiDB-lite"/>
    </source>
</evidence>
<evidence type="ECO:0000256" key="2">
    <source>
        <dbReference type="ARBA" id="ARBA00009864"/>
    </source>
</evidence>
<evidence type="ECO:0000256" key="1">
    <source>
        <dbReference type="ARBA" id="ARBA00004173"/>
    </source>
</evidence>
<keyword evidence="10" id="KW-1185">Reference proteome</keyword>
<comment type="subcellular location">
    <subcellularLocation>
        <location evidence="1">Mitochondrion</location>
    </subcellularLocation>
</comment>
<gene>
    <name evidence="9" type="ORF">LTR36_005204</name>
</gene>
<dbReference type="EMBL" id="JAVFHQ010000003">
    <property type="protein sequence ID" value="KAK4549903.1"/>
    <property type="molecule type" value="Genomic_DNA"/>
</dbReference>
<dbReference type="Proteomes" id="UP001324427">
    <property type="component" value="Unassembled WGS sequence"/>
</dbReference>
<evidence type="ECO:0000256" key="3">
    <source>
        <dbReference type="ARBA" id="ARBA00022980"/>
    </source>
</evidence>
<dbReference type="AlphaFoldDB" id="A0AAV9JXV3"/>
<reference evidence="9 10" key="1">
    <citation type="submission" date="2021-11" db="EMBL/GenBank/DDBJ databases">
        <title>Black yeast isolated from Biological Soil Crust.</title>
        <authorList>
            <person name="Kurbessoian T."/>
        </authorList>
    </citation>
    <scope>NUCLEOTIDE SEQUENCE [LARGE SCALE GENOMIC DNA]</scope>
    <source>
        <strain evidence="9 10">CCFEE 5522</strain>
    </source>
</reference>
<evidence type="ECO:0000256" key="6">
    <source>
        <dbReference type="ARBA" id="ARBA00035137"/>
    </source>
</evidence>